<dbReference type="InterPro" id="IPR008181">
    <property type="entry name" value="dUTPase"/>
</dbReference>
<evidence type="ECO:0000313" key="1">
    <source>
        <dbReference type="Proteomes" id="UP000887578"/>
    </source>
</evidence>
<sequence length="164" mass="17535">MPTKDNAGIILYSNVDGIVQPRQFASLSTGIHLVLPAGYYGRAASLNKLAKEHSIKNYTGVIDKDLSWRIKELSETTFGECGFGSTGTDKIDAGGDAITTAIEEALSFKKIDKDAQEPVYGTPFAAEADVYSYEETTVPAGGKALISTGIKLSVKPGHYGRLPF</sequence>
<organism evidence="1 2">
    <name type="scientific">Panagrolaimus davidi</name>
    <dbReference type="NCBI Taxonomy" id="227884"/>
    <lineage>
        <taxon>Eukaryota</taxon>
        <taxon>Metazoa</taxon>
        <taxon>Ecdysozoa</taxon>
        <taxon>Nematoda</taxon>
        <taxon>Chromadorea</taxon>
        <taxon>Rhabditida</taxon>
        <taxon>Tylenchina</taxon>
        <taxon>Panagrolaimomorpha</taxon>
        <taxon>Panagrolaimoidea</taxon>
        <taxon>Panagrolaimidae</taxon>
        <taxon>Panagrolaimus</taxon>
    </lineage>
</organism>
<dbReference type="GO" id="GO:0004170">
    <property type="term" value="F:dUTP diphosphatase activity"/>
    <property type="evidence" value="ECO:0007669"/>
    <property type="project" value="InterPro"/>
</dbReference>
<name>A0A914PHE4_9BILA</name>
<keyword evidence="1" id="KW-1185">Reference proteome</keyword>
<dbReference type="GO" id="GO:0046081">
    <property type="term" value="P:dUTP catabolic process"/>
    <property type="evidence" value="ECO:0007669"/>
    <property type="project" value="InterPro"/>
</dbReference>
<dbReference type="AlphaFoldDB" id="A0A914PHE4"/>
<dbReference type="Proteomes" id="UP000887578">
    <property type="component" value="Unplaced"/>
</dbReference>
<dbReference type="Gene3D" id="2.70.40.10">
    <property type="match status" value="2"/>
</dbReference>
<accession>A0A914PHE4</accession>
<dbReference type="GO" id="GO:0000287">
    <property type="term" value="F:magnesium ion binding"/>
    <property type="evidence" value="ECO:0007669"/>
    <property type="project" value="InterPro"/>
</dbReference>
<dbReference type="GO" id="GO:0006226">
    <property type="term" value="P:dUMP biosynthetic process"/>
    <property type="evidence" value="ECO:0007669"/>
    <property type="project" value="InterPro"/>
</dbReference>
<dbReference type="InterPro" id="IPR036157">
    <property type="entry name" value="dUTPase-like_sf"/>
</dbReference>
<reference evidence="2" key="1">
    <citation type="submission" date="2022-11" db="UniProtKB">
        <authorList>
            <consortium name="WormBaseParasite"/>
        </authorList>
    </citation>
    <scope>IDENTIFICATION</scope>
</reference>
<dbReference type="PANTHER" id="PTHR11241">
    <property type="entry name" value="DEOXYURIDINE 5'-TRIPHOSPHATE NUCLEOTIDOHYDROLASE"/>
    <property type="match status" value="1"/>
</dbReference>
<dbReference type="SUPFAM" id="SSF51283">
    <property type="entry name" value="dUTPase-like"/>
    <property type="match status" value="2"/>
</dbReference>
<evidence type="ECO:0000313" key="2">
    <source>
        <dbReference type="WBParaSite" id="PDA_v2.g15051.t1"/>
    </source>
</evidence>
<dbReference type="WBParaSite" id="PDA_v2.g15051.t1">
    <property type="protein sequence ID" value="PDA_v2.g15051.t1"/>
    <property type="gene ID" value="PDA_v2.g15051"/>
</dbReference>
<proteinExistence type="predicted"/>
<protein>
    <submittedName>
        <fullName evidence="2">Uncharacterized protein</fullName>
    </submittedName>
</protein>
<dbReference type="PANTHER" id="PTHR11241:SF0">
    <property type="entry name" value="DEOXYURIDINE 5'-TRIPHOSPHATE NUCLEOTIDOHYDROLASE"/>
    <property type="match status" value="1"/>
</dbReference>